<dbReference type="PANTHER" id="PTHR37482:SF1">
    <property type="entry name" value="OUTER MEMBRANE PROTEIN ASSEMBLY FACTOR BAME"/>
    <property type="match status" value="1"/>
</dbReference>
<dbReference type="Pfam" id="PF04355">
    <property type="entry name" value="BamE"/>
    <property type="match status" value="1"/>
</dbReference>
<dbReference type="InterPro" id="IPR007450">
    <property type="entry name" value="BamE_dom"/>
</dbReference>
<dbReference type="Gene3D" id="3.30.1450.10">
    <property type="match status" value="1"/>
</dbReference>
<evidence type="ECO:0000256" key="3">
    <source>
        <dbReference type="ARBA" id="ARBA00023237"/>
    </source>
</evidence>
<dbReference type="HAMAP" id="MF_00925">
    <property type="entry name" value="OM_assembly_BamE"/>
    <property type="match status" value="1"/>
</dbReference>
<feature type="compositionally biased region" description="Polar residues" evidence="5">
    <location>
        <begin position="112"/>
        <end position="123"/>
    </location>
</feature>
<dbReference type="GO" id="GO:0043165">
    <property type="term" value="P:Gram-negative-bacterium-type cell outer membrane assembly"/>
    <property type="evidence" value="ECO:0007669"/>
    <property type="project" value="UniProtKB-UniRule"/>
</dbReference>
<dbReference type="PANTHER" id="PTHR37482">
    <property type="entry name" value="OUTER MEMBRANE PROTEIN ASSEMBLY FACTOR BAME"/>
    <property type="match status" value="1"/>
</dbReference>
<dbReference type="InterPro" id="IPR026592">
    <property type="entry name" value="BamE"/>
</dbReference>
<dbReference type="PROSITE" id="PS51257">
    <property type="entry name" value="PROKAR_LIPOPROTEIN"/>
    <property type="match status" value="1"/>
</dbReference>
<evidence type="ECO:0000256" key="1">
    <source>
        <dbReference type="ARBA" id="ARBA00022729"/>
    </source>
</evidence>
<evidence type="ECO:0000259" key="7">
    <source>
        <dbReference type="Pfam" id="PF04355"/>
    </source>
</evidence>
<dbReference type="GO" id="GO:0051205">
    <property type="term" value="P:protein insertion into membrane"/>
    <property type="evidence" value="ECO:0007669"/>
    <property type="project" value="UniProtKB-UniRule"/>
</dbReference>
<evidence type="ECO:0000256" key="6">
    <source>
        <dbReference type="SAM" id="SignalP"/>
    </source>
</evidence>
<dbReference type="Proteomes" id="UP000242432">
    <property type="component" value="Unassembled WGS sequence"/>
</dbReference>
<dbReference type="GO" id="GO:0030674">
    <property type="term" value="F:protein-macromolecule adaptor activity"/>
    <property type="evidence" value="ECO:0007669"/>
    <property type="project" value="TreeGrafter"/>
</dbReference>
<name>A0A1T4V066_9GAMM</name>
<feature type="region of interest" description="Disordered" evidence="5">
    <location>
        <begin position="108"/>
        <end position="130"/>
    </location>
</feature>
<keyword evidence="4" id="KW-0449">Lipoprotein</keyword>
<organism evidence="8 9">
    <name type="scientific">Succinivibrio dextrinosolvens DSM 3072</name>
    <dbReference type="NCBI Taxonomy" id="1123324"/>
    <lineage>
        <taxon>Bacteria</taxon>
        <taxon>Pseudomonadati</taxon>
        <taxon>Pseudomonadota</taxon>
        <taxon>Gammaproteobacteria</taxon>
        <taxon>Aeromonadales</taxon>
        <taxon>Succinivibrionaceae</taxon>
        <taxon>Succinivibrio</taxon>
    </lineage>
</organism>
<comment type="subunit">
    <text evidence="4">Part of the Bam complex.</text>
</comment>
<feature type="signal peptide" evidence="6">
    <location>
        <begin position="1"/>
        <end position="25"/>
    </location>
</feature>
<feature type="domain" description="Outer membrane protein assembly factor BamE" evidence="7">
    <location>
        <begin position="31"/>
        <end position="99"/>
    </location>
</feature>
<accession>A0A1T4V066</accession>
<keyword evidence="1 4" id="KW-0732">Signal</keyword>
<dbReference type="RefSeq" id="WP_051639444.1">
    <property type="nucleotide sequence ID" value="NZ_FUXX01000004.1"/>
</dbReference>
<keyword evidence="3 4" id="KW-0998">Cell outer membrane</keyword>
<comment type="subcellular location">
    <subcellularLocation>
        <location evidence="4">Cell outer membrane</location>
        <topology evidence="4">Lipid-anchor</topology>
    </subcellularLocation>
</comment>
<keyword evidence="9" id="KW-1185">Reference proteome</keyword>
<comment type="function">
    <text evidence="4">Part of the outer membrane protein assembly complex, which is involved in assembly and insertion of beta-barrel proteins into the outer membrane.</text>
</comment>
<dbReference type="GO" id="GO:1990063">
    <property type="term" value="C:Bam protein complex"/>
    <property type="evidence" value="ECO:0007669"/>
    <property type="project" value="TreeGrafter"/>
</dbReference>
<keyword evidence="2 4" id="KW-0472">Membrane</keyword>
<keyword evidence="4" id="KW-0564">Palmitate</keyword>
<evidence type="ECO:0000313" key="9">
    <source>
        <dbReference type="Proteomes" id="UP000242432"/>
    </source>
</evidence>
<dbReference type="STRING" id="83771.SAMN02910357_02465"/>
<comment type="similarity">
    <text evidence="4">Belongs to the BamE family.</text>
</comment>
<evidence type="ECO:0000313" key="8">
    <source>
        <dbReference type="EMBL" id="SKA58304.1"/>
    </source>
</evidence>
<sequence length="130" mass="14660">MKLKNILCISAICACVPFVSSCAYRADLNQGNYVDQDLVNNLSYGMSAEQVRYVLGAPMLVDPFDKSRWYYTAFKREGWSDPEIKNLILLFQNNTLVDMSGDYKKPAGFEAGSQTLPNSNQVDNFELPQE</sequence>
<evidence type="ECO:0000256" key="5">
    <source>
        <dbReference type="SAM" id="MobiDB-lite"/>
    </source>
</evidence>
<dbReference type="EMBL" id="FUXX01000004">
    <property type="protein sequence ID" value="SKA58304.1"/>
    <property type="molecule type" value="Genomic_DNA"/>
</dbReference>
<evidence type="ECO:0000256" key="4">
    <source>
        <dbReference type="HAMAP-Rule" id="MF_00925"/>
    </source>
</evidence>
<reference evidence="9" key="1">
    <citation type="submission" date="2017-02" db="EMBL/GenBank/DDBJ databases">
        <authorList>
            <person name="Varghese N."/>
            <person name="Submissions S."/>
        </authorList>
    </citation>
    <scope>NUCLEOTIDE SEQUENCE [LARGE SCALE GENOMIC DNA]</scope>
    <source>
        <strain evidence="9">DSM 3072</strain>
    </source>
</reference>
<gene>
    <name evidence="4" type="primary">bamE</name>
    <name evidence="8" type="ORF">SAMN02745213_00385</name>
</gene>
<proteinExistence type="inferred from homology"/>
<feature type="chain" id="PRO_5010592460" description="Outer membrane protein assembly factor BamE" evidence="6">
    <location>
        <begin position="26"/>
        <end position="130"/>
    </location>
</feature>
<protein>
    <recommendedName>
        <fullName evidence="4">Outer membrane protein assembly factor BamE</fullName>
    </recommendedName>
</protein>
<dbReference type="InterPro" id="IPR037873">
    <property type="entry name" value="BamE-like"/>
</dbReference>
<dbReference type="AlphaFoldDB" id="A0A1T4V066"/>
<evidence type="ECO:0000256" key="2">
    <source>
        <dbReference type="ARBA" id="ARBA00023136"/>
    </source>
</evidence>